<dbReference type="GO" id="GO:0005042">
    <property type="term" value="F:netrin receptor activity"/>
    <property type="evidence" value="ECO:0007669"/>
    <property type="project" value="UniProtKB-UniRule"/>
</dbReference>
<dbReference type="Gene3D" id="2.20.100.10">
    <property type="entry name" value="Thrombospondin type-1 (TSP1) repeat"/>
    <property type="match status" value="1"/>
</dbReference>
<dbReference type="PROSITE" id="PS50835">
    <property type="entry name" value="IG_LIKE"/>
    <property type="match status" value="1"/>
</dbReference>
<evidence type="ECO:0000256" key="2">
    <source>
        <dbReference type="ARBA" id="ARBA00009844"/>
    </source>
</evidence>
<evidence type="ECO:0000259" key="14">
    <source>
        <dbReference type="PROSITE" id="PS50017"/>
    </source>
</evidence>
<evidence type="ECO:0000256" key="5">
    <source>
        <dbReference type="ARBA" id="ARBA00022729"/>
    </source>
</evidence>
<feature type="compositionally biased region" description="Low complexity" evidence="13">
    <location>
        <begin position="596"/>
        <end position="605"/>
    </location>
</feature>
<name>A0AAJ7SEF9_9ACAR</name>
<evidence type="ECO:0000256" key="1">
    <source>
        <dbReference type="ARBA" id="ARBA00004479"/>
    </source>
</evidence>
<dbReference type="KEGG" id="goe:100906527"/>
<feature type="domain" description="ZU5" evidence="16">
    <location>
        <begin position="603"/>
        <end position="756"/>
    </location>
</feature>
<accession>A0AAJ7SEF9</accession>
<evidence type="ECO:0000256" key="12">
    <source>
        <dbReference type="RuleBase" id="RU367033"/>
    </source>
</evidence>
<keyword evidence="3 12" id="KW-0217">Developmental protein</keyword>
<dbReference type="Gene3D" id="2.60.220.30">
    <property type="match status" value="1"/>
</dbReference>
<organism evidence="17 18">
    <name type="scientific">Galendromus occidentalis</name>
    <name type="common">western predatory mite</name>
    <dbReference type="NCBI Taxonomy" id="34638"/>
    <lineage>
        <taxon>Eukaryota</taxon>
        <taxon>Metazoa</taxon>
        <taxon>Ecdysozoa</taxon>
        <taxon>Arthropoda</taxon>
        <taxon>Chelicerata</taxon>
        <taxon>Arachnida</taxon>
        <taxon>Acari</taxon>
        <taxon>Parasitiformes</taxon>
        <taxon>Mesostigmata</taxon>
        <taxon>Gamasina</taxon>
        <taxon>Phytoseioidea</taxon>
        <taxon>Phytoseiidae</taxon>
        <taxon>Typhlodrominae</taxon>
        <taxon>Galendromus</taxon>
    </lineage>
</organism>
<dbReference type="PROSITE" id="PS51145">
    <property type="entry name" value="ZU5"/>
    <property type="match status" value="1"/>
</dbReference>
<keyword evidence="5 12" id="KW-0732">Signal</keyword>
<feature type="compositionally biased region" description="Basic and acidic residues" evidence="13">
    <location>
        <begin position="557"/>
        <end position="567"/>
    </location>
</feature>
<dbReference type="FunFam" id="2.20.100.10:FF:000002">
    <property type="entry name" value="Unc-5 netrin receptor C"/>
    <property type="match status" value="1"/>
</dbReference>
<comment type="subcellular location">
    <subcellularLocation>
        <location evidence="12">Cell membrane</location>
        <topology evidence="12">Single-pass type I membrane protein</topology>
    </subcellularLocation>
    <subcellularLocation>
        <location evidence="1">Membrane</location>
        <topology evidence="1">Single-pass type I membrane protein</topology>
    </subcellularLocation>
</comment>
<keyword evidence="7 12" id="KW-0472">Membrane</keyword>
<dbReference type="PANTHER" id="PTHR12582:SF47">
    <property type="entry name" value="NETRIN RECEPTOR UNC-5"/>
    <property type="match status" value="1"/>
</dbReference>
<feature type="transmembrane region" description="Helical" evidence="12">
    <location>
        <begin position="440"/>
        <end position="462"/>
    </location>
</feature>
<dbReference type="InterPro" id="IPR000488">
    <property type="entry name" value="Death_dom"/>
</dbReference>
<dbReference type="InterPro" id="IPR036179">
    <property type="entry name" value="Ig-like_dom_sf"/>
</dbReference>
<dbReference type="InterPro" id="IPR003599">
    <property type="entry name" value="Ig_sub"/>
</dbReference>
<dbReference type="SMART" id="SM00409">
    <property type="entry name" value="IG"/>
    <property type="match status" value="1"/>
</dbReference>
<feature type="domain" description="Death" evidence="14">
    <location>
        <begin position="952"/>
        <end position="1018"/>
    </location>
</feature>
<dbReference type="InterPro" id="IPR007110">
    <property type="entry name" value="Ig-like_dom"/>
</dbReference>
<evidence type="ECO:0000256" key="13">
    <source>
        <dbReference type="SAM" id="MobiDB-lite"/>
    </source>
</evidence>
<keyword evidence="10" id="KW-0325">Glycoprotein</keyword>
<dbReference type="InterPro" id="IPR033772">
    <property type="entry name" value="UPA"/>
</dbReference>
<reference evidence="18" key="1">
    <citation type="submission" date="2025-08" db="UniProtKB">
        <authorList>
            <consortium name="RefSeq"/>
        </authorList>
    </citation>
    <scope>IDENTIFICATION</scope>
</reference>
<evidence type="ECO:0000256" key="6">
    <source>
        <dbReference type="ARBA" id="ARBA00022989"/>
    </source>
</evidence>
<evidence type="ECO:0000256" key="7">
    <source>
        <dbReference type="ARBA" id="ARBA00023136"/>
    </source>
</evidence>
<dbReference type="AlphaFoldDB" id="A0AAJ7SEF9"/>
<dbReference type="PROSITE" id="PS50017">
    <property type="entry name" value="DEATH_DOMAIN"/>
    <property type="match status" value="1"/>
</dbReference>
<dbReference type="InterPro" id="IPR000884">
    <property type="entry name" value="TSP1_rpt"/>
</dbReference>
<feature type="chain" id="PRO_5042316512" description="Netrin receptor UNC5" evidence="12">
    <location>
        <begin position="17"/>
        <end position="1022"/>
    </location>
</feature>
<sequence>MLRSWILFLCALSVLAEVKIANNVPPKDDFDADEDEGALLHEITNKGPVIDSHPQDMDVVFGGANSSTLKCSANHALSVQLICSPADPNSTVSEYVRDHAKLVPSTLTDLVDPMTGIRHIDLEVNMDRAVFGGFAPENGTIPRSLYCVCHAWSSQGNSTSKIATIRSIPGPPIDHKKTVKEVPKYRLANLGEKVELECSLTTTRATRTKADDDDEGEVSWLLDGKHFMLDDNLEEEGNKLLILRVKVKNEGTYSCKIGDKIGDPITIEVKANGNWSPWGAWSDCLARCAKGSRSRTRSCTNPAPRNGGKECQGDYIEKEECTSWKDCTSKEKDGEESGIWTSWSSWSECGANCKQHRQRRCISSKKGSRLSTPVCSGRNYIQRNCTGGECLPESPEVLAGMKTVQDTSGSALSNNFLQDQGNTGQHEQGFFMSHIGGLEAIAMVIGMALAAIILAFTFLIALRFRPRDTSCHGDKPHHVYPAVPINAGLSTLPPDVTPNYNDPRLHEYLSERKLDTAVTIPLLQQLYTANVCPLPMTPSQSRSNYNSHRSRTPSSTEKTRTDSESQHYSDYGAPTSEYDDMIYDTIPDELKDPSDRSSSSSDQISWGTIGSEGGRISLHHLGVSLMVPPGAIRHGKRELYVAVLREDKDRPSWLKEDQCVLSAVLQCGPSDVPLARPVTLSFDHCASPPPDKWNIHVLSADGDCDGAHSRWKPEVSLNSSQESTLDGSKSVFCQLDNGLCHLQTTKMARFVLVGESHAKSYAAKSVALIAFLSKISSLSQNEHSVRVYCVEETKAAVRSVFNGEDGKSVLLDEPKSILLHDGGANLCLTLESNSLSPNWKFKPGANQQEIPFKHVWSSRLSLLHCSFGLTATTATTMDLQCRIVVYQRGNQSHRQILHLNSAAIHRQQLTNSTHSLMVTRGGSSVVPSDGFRMSPEARSRICALLDPPDDEGNDWRRLAQHLGIDRNHGYFASKSSPTSCLLDLWEARNREAGAASNLLSLLRHIGRPDVTSTIEKLVGAWV</sequence>
<evidence type="ECO:0000256" key="3">
    <source>
        <dbReference type="ARBA" id="ARBA00022473"/>
    </source>
</evidence>
<dbReference type="SUPFAM" id="SSF48726">
    <property type="entry name" value="Immunoglobulin"/>
    <property type="match status" value="1"/>
</dbReference>
<evidence type="ECO:0000259" key="15">
    <source>
        <dbReference type="PROSITE" id="PS50835"/>
    </source>
</evidence>
<evidence type="ECO:0000256" key="10">
    <source>
        <dbReference type="ARBA" id="ARBA00023180"/>
    </source>
</evidence>
<evidence type="ECO:0000313" key="18">
    <source>
        <dbReference type="RefSeq" id="XP_028966580.1"/>
    </source>
</evidence>
<feature type="region of interest" description="Disordered" evidence="13">
    <location>
        <begin position="535"/>
        <end position="606"/>
    </location>
</feature>
<comment type="similarity">
    <text evidence="2 12">Belongs to the unc-5 family.</text>
</comment>
<dbReference type="PROSITE" id="PS50092">
    <property type="entry name" value="TSP1"/>
    <property type="match status" value="2"/>
</dbReference>
<dbReference type="RefSeq" id="XP_028966580.1">
    <property type="nucleotide sequence ID" value="XM_029110747.1"/>
</dbReference>
<dbReference type="PRINTS" id="PR01705">
    <property type="entry name" value="TSP1REPEAT"/>
</dbReference>
<dbReference type="InterPro" id="IPR013783">
    <property type="entry name" value="Ig-like_fold"/>
</dbReference>
<evidence type="ECO:0000259" key="16">
    <source>
        <dbReference type="PROSITE" id="PS51145"/>
    </source>
</evidence>
<keyword evidence="8" id="KW-1015">Disulfide bond</keyword>
<dbReference type="SMART" id="SM00218">
    <property type="entry name" value="ZU5"/>
    <property type="match status" value="1"/>
</dbReference>
<dbReference type="InterPro" id="IPR057755">
    <property type="entry name" value="UNC5A-D-like_N"/>
</dbReference>
<dbReference type="InterPro" id="IPR000906">
    <property type="entry name" value="ZU5_dom"/>
</dbReference>
<dbReference type="Pfam" id="PF00090">
    <property type="entry name" value="TSP_1"/>
    <property type="match status" value="1"/>
</dbReference>
<dbReference type="SUPFAM" id="SSF47986">
    <property type="entry name" value="DEATH domain"/>
    <property type="match status" value="1"/>
</dbReference>
<comment type="function">
    <text evidence="12">Receptor for netrin required for axon guidance. Mediates axon repulsion of neuronal growth cones in the developing nervous system upon ligand binding.</text>
</comment>
<dbReference type="SMART" id="SM00005">
    <property type="entry name" value="DEATH"/>
    <property type="match status" value="1"/>
</dbReference>
<dbReference type="Gene3D" id="1.10.533.10">
    <property type="entry name" value="Death Domain, Fas"/>
    <property type="match status" value="1"/>
</dbReference>
<keyword evidence="9 12" id="KW-0675">Receptor</keyword>
<dbReference type="Pfam" id="PF25609">
    <property type="entry name" value="Unc5_NetrinR_N"/>
    <property type="match status" value="1"/>
</dbReference>
<feature type="compositionally biased region" description="Polar residues" evidence="13">
    <location>
        <begin position="537"/>
        <end position="556"/>
    </location>
</feature>
<dbReference type="Pfam" id="PF00791">
    <property type="entry name" value="ZU5"/>
    <property type="match status" value="1"/>
</dbReference>
<dbReference type="InterPro" id="IPR036383">
    <property type="entry name" value="TSP1_rpt_sf"/>
</dbReference>
<dbReference type="SUPFAM" id="SSF82895">
    <property type="entry name" value="TSP-1 type 1 repeat"/>
    <property type="match status" value="2"/>
</dbReference>
<dbReference type="SMART" id="SM00209">
    <property type="entry name" value="TSP1"/>
    <property type="match status" value="2"/>
</dbReference>
<evidence type="ECO:0000256" key="11">
    <source>
        <dbReference type="ARBA" id="ARBA00023319"/>
    </source>
</evidence>
<dbReference type="Proteomes" id="UP000694867">
    <property type="component" value="Unplaced"/>
</dbReference>
<dbReference type="InterPro" id="IPR011029">
    <property type="entry name" value="DEATH-like_dom_sf"/>
</dbReference>
<proteinExistence type="inferred from homology"/>
<keyword evidence="17" id="KW-1185">Reference proteome</keyword>
<evidence type="ECO:0000256" key="4">
    <source>
        <dbReference type="ARBA" id="ARBA00022692"/>
    </source>
</evidence>
<dbReference type="CDD" id="cd08781">
    <property type="entry name" value="Death_UNC5-like"/>
    <property type="match status" value="1"/>
</dbReference>
<dbReference type="PANTHER" id="PTHR12582">
    <property type="entry name" value="NETRIN RECEPTOR UNC5"/>
    <property type="match status" value="1"/>
</dbReference>
<keyword evidence="4 12" id="KW-0812">Transmembrane</keyword>
<dbReference type="InterPro" id="IPR037936">
    <property type="entry name" value="UNC5A-D"/>
</dbReference>
<evidence type="ECO:0000256" key="8">
    <source>
        <dbReference type="ARBA" id="ARBA00023157"/>
    </source>
</evidence>
<feature type="signal peptide" evidence="12">
    <location>
        <begin position="1"/>
        <end position="16"/>
    </location>
</feature>
<dbReference type="Gene3D" id="2.60.40.10">
    <property type="entry name" value="Immunoglobulins"/>
    <property type="match status" value="2"/>
</dbReference>
<dbReference type="GO" id="GO:0008045">
    <property type="term" value="P:motor neuron axon guidance"/>
    <property type="evidence" value="ECO:0007669"/>
    <property type="project" value="TreeGrafter"/>
</dbReference>
<evidence type="ECO:0000256" key="9">
    <source>
        <dbReference type="ARBA" id="ARBA00023170"/>
    </source>
</evidence>
<dbReference type="GO" id="GO:0005886">
    <property type="term" value="C:plasma membrane"/>
    <property type="evidence" value="ECO:0007669"/>
    <property type="project" value="UniProtKB-SubCell"/>
</dbReference>
<dbReference type="Pfam" id="PF17217">
    <property type="entry name" value="UPA"/>
    <property type="match status" value="1"/>
</dbReference>
<gene>
    <name evidence="18" type="primary">LOC100906527</name>
</gene>
<feature type="domain" description="Ig-like" evidence="15">
    <location>
        <begin position="171"/>
        <end position="266"/>
    </location>
</feature>
<keyword evidence="6 12" id="KW-1133">Transmembrane helix</keyword>
<keyword evidence="11 12" id="KW-0393">Immunoglobulin domain</keyword>
<dbReference type="GeneID" id="100906527"/>
<protein>
    <recommendedName>
        <fullName evidence="12">Netrin receptor UNC5</fullName>
    </recommendedName>
</protein>
<dbReference type="Pfam" id="PF00531">
    <property type="entry name" value="Death"/>
    <property type="match status" value="1"/>
</dbReference>
<evidence type="ECO:0000313" key="17">
    <source>
        <dbReference type="Proteomes" id="UP000694867"/>
    </source>
</evidence>